<organism evidence="2 3">
    <name type="scientific">Thalassotalea insulae</name>
    <dbReference type="NCBI Taxonomy" id="2056778"/>
    <lineage>
        <taxon>Bacteria</taxon>
        <taxon>Pseudomonadati</taxon>
        <taxon>Pseudomonadota</taxon>
        <taxon>Gammaproteobacteria</taxon>
        <taxon>Alteromonadales</taxon>
        <taxon>Colwelliaceae</taxon>
        <taxon>Thalassotalea</taxon>
    </lineage>
</organism>
<keyword evidence="1" id="KW-0812">Transmembrane</keyword>
<sequence length="128" mass="15180">MQLNKLINKDKKSWLFSFLNILANNFLPIIRALCVKQVVSAILSPKGSIDLKKYMVVEKFKPGCIEANYERYNAQGRMFPDGLHYLNSWVNKELNVCYQLMESNNIELFYEWFKKWDDFVDFELVPLD</sequence>
<keyword evidence="3" id="KW-1185">Reference proteome</keyword>
<name>A0ABQ6GYY6_9GAMM</name>
<dbReference type="EMBL" id="BSST01000002">
    <property type="protein sequence ID" value="GLX80539.1"/>
    <property type="molecule type" value="Genomic_DNA"/>
</dbReference>
<feature type="transmembrane region" description="Helical" evidence="1">
    <location>
        <begin position="12"/>
        <end position="30"/>
    </location>
</feature>
<reference evidence="2 3" key="1">
    <citation type="submission" date="2023-03" db="EMBL/GenBank/DDBJ databases">
        <title>Draft genome sequence of Thalassotalea insulae KCTC 62186T.</title>
        <authorList>
            <person name="Sawabe T."/>
        </authorList>
    </citation>
    <scope>NUCLEOTIDE SEQUENCE [LARGE SCALE GENOMIC DNA]</scope>
    <source>
        <strain evidence="2 3">KCTC 62186</strain>
    </source>
</reference>
<evidence type="ECO:0000256" key="1">
    <source>
        <dbReference type="SAM" id="Phobius"/>
    </source>
</evidence>
<comment type="caution">
    <text evidence="2">The sequence shown here is derived from an EMBL/GenBank/DDBJ whole genome shotgun (WGS) entry which is preliminary data.</text>
</comment>
<dbReference type="Pfam" id="PF11746">
    <property type="entry name" value="DUF3303"/>
    <property type="match status" value="1"/>
</dbReference>
<evidence type="ECO:0000313" key="2">
    <source>
        <dbReference type="EMBL" id="GLX80539.1"/>
    </source>
</evidence>
<dbReference type="Proteomes" id="UP001157186">
    <property type="component" value="Unassembled WGS sequence"/>
</dbReference>
<proteinExistence type="predicted"/>
<evidence type="ECO:0000313" key="3">
    <source>
        <dbReference type="Proteomes" id="UP001157186"/>
    </source>
</evidence>
<dbReference type="RefSeq" id="WP_284246658.1">
    <property type="nucleotide sequence ID" value="NZ_BSST01000002.1"/>
</dbReference>
<gene>
    <name evidence="2" type="ORF">tinsulaeT_38790</name>
</gene>
<keyword evidence="1" id="KW-1133">Transmembrane helix</keyword>
<keyword evidence="1" id="KW-0472">Membrane</keyword>
<dbReference type="InterPro" id="IPR021734">
    <property type="entry name" value="DUF3303"/>
</dbReference>
<accession>A0ABQ6GYY6</accession>
<protein>
    <submittedName>
        <fullName evidence="2">Uncharacterized protein</fullName>
    </submittedName>
</protein>